<comment type="caution">
    <text evidence="1">The sequence shown here is derived from an EMBL/GenBank/DDBJ whole genome shotgun (WGS) entry which is preliminary data.</text>
</comment>
<organism evidence="1">
    <name type="scientific">Gallibacterium anatis</name>
    <dbReference type="NCBI Taxonomy" id="750"/>
    <lineage>
        <taxon>Bacteria</taxon>
        <taxon>Pseudomonadati</taxon>
        <taxon>Pseudomonadota</taxon>
        <taxon>Gammaproteobacteria</taxon>
        <taxon>Pasteurellales</taxon>
        <taxon>Pasteurellaceae</taxon>
        <taxon>Gallibacterium</taxon>
    </lineage>
</organism>
<protein>
    <submittedName>
        <fullName evidence="1">Uncharacterized protein</fullName>
    </submittedName>
</protein>
<dbReference type="EMBL" id="JADION010000054">
    <property type="protein sequence ID" value="MBF4103093.1"/>
    <property type="molecule type" value="Genomic_DNA"/>
</dbReference>
<dbReference type="AlphaFoldDB" id="A0A930UX22"/>
<reference evidence="1" key="1">
    <citation type="submission" date="2020-11" db="EMBL/GenBank/DDBJ databases">
        <title>Gallibacterium anatis 1637, full genome, WGS.</title>
        <authorList>
            <person name="Laishevtcev A.I."/>
            <person name="Yakimova E.A."/>
            <person name="Petkovich D."/>
            <person name="Stepanova T.V."/>
            <person name="Kalendr R.S."/>
            <person name="Rubalsky E.O."/>
            <person name="Zulkarneev E.R."/>
            <person name="Aleshkin A.V."/>
        </authorList>
    </citation>
    <scope>NUCLEOTIDE SEQUENCE</scope>
    <source>
        <strain evidence="1">1637</strain>
    </source>
</reference>
<proteinExistence type="predicted"/>
<name>A0A930UX22_9PAST</name>
<gene>
    <name evidence="1" type="ORF">INT80_14445</name>
</gene>
<accession>A0A930UX22</accession>
<sequence>MQMVIPSMLMILDGVQVKVTLPAGTQQEIKVYLTLTPEGKASIAIEPPYQVKAEDLNGERTVEITIPKDILPRC</sequence>
<evidence type="ECO:0000313" key="1">
    <source>
        <dbReference type="EMBL" id="MBF4103093.1"/>
    </source>
</evidence>